<reference evidence="2 3" key="1">
    <citation type="submission" date="2020-11" db="EMBL/GenBank/DDBJ databases">
        <authorList>
            <person name="Kim M.K."/>
        </authorList>
    </citation>
    <scope>NUCLEOTIDE SEQUENCE [LARGE SCALE GENOMIC DNA]</scope>
    <source>
        <strain evidence="2 3">BT662</strain>
    </source>
</reference>
<keyword evidence="3" id="KW-1185">Reference proteome</keyword>
<sequence length="190" mass="20620">MAISLVRVLITAGLTVGLLRPVLAQTARIAHLSHSGSAAKLDEADSEDNFGGPIQPPYFKADSIRLISDTTAMGYGRWHKIDNKETTLQIRLAARIEKKPVRLTKQQLVREYQHYQPEVKLIGFDSTAKPAASAPTLKKQNTKRKKSVFAPTISAPAQHPGVALAVALILTLTGAGWLLGERRLAQPKAA</sequence>
<feature type="transmembrane region" description="Helical" evidence="1">
    <location>
        <begin position="161"/>
        <end position="180"/>
    </location>
</feature>
<accession>A0ABS0IBK0</accession>
<dbReference type="EMBL" id="JADQDM010000028">
    <property type="protein sequence ID" value="MBF9224335.1"/>
    <property type="molecule type" value="Genomic_DNA"/>
</dbReference>
<keyword evidence="1" id="KW-0472">Membrane</keyword>
<evidence type="ECO:0000313" key="2">
    <source>
        <dbReference type="EMBL" id="MBF9224335.1"/>
    </source>
</evidence>
<proteinExistence type="predicted"/>
<dbReference type="RefSeq" id="WP_196295754.1">
    <property type="nucleotide sequence ID" value="NZ_JADQDM010000028.1"/>
</dbReference>
<protein>
    <submittedName>
        <fullName evidence="2">Uncharacterized protein</fullName>
    </submittedName>
</protein>
<gene>
    <name evidence="2" type="ORF">I2H31_24750</name>
</gene>
<keyword evidence="1" id="KW-1133">Transmembrane helix</keyword>
<organism evidence="2 3">
    <name type="scientific">Hymenobacter ruricola</name>
    <dbReference type="NCBI Taxonomy" id="2791023"/>
    <lineage>
        <taxon>Bacteria</taxon>
        <taxon>Pseudomonadati</taxon>
        <taxon>Bacteroidota</taxon>
        <taxon>Cytophagia</taxon>
        <taxon>Cytophagales</taxon>
        <taxon>Hymenobacteraceae</taxon>
        <taxon>Hymenobacter</taxon>
    </lineage>
</organism>
<evidence type="ECO:0000313" key="3">
    <source>
        <dbReference type="Proteomes" id="UP000618931"/>
    </source>
</evidence>
<name>A0ABS0IBK0_9BACT</name>
<dbReference type="Proteomes" id="UP000618931">
    <property type="component" value="Unassembled WGS sequence"/>
</dbReference>
<keyword evidence="1" id="KW-0812">Transmembrane</keyword>
<comment type="caution">
    <text evidence="2">The sequence shown here is derived from an EMBL/GenBank/DDBJ whole genome shotgun (WGS) entry which is preliminary data.</text>
</comment>
<evidence type="ECO:0000256" key="1">
    <source>
        <dbReference type="SAM" id="Phobius"/>
    </source>
</evidence>